<evidence type="ECO:0000313" key="2">
    <source>
        <dbReference type="Proteomes" id="UP001499954"/>
    </source>
</evidence>
<dbReference type="EMBL" id="BAAAMK010000011">
    <property type="protein sequence ID" value="GAA1967354.1"/>
    <property type="molecule type" value="Genomic_DNA"/>
</dbReference>
<evidence type="ECO:0000313" key="1">
    <source>
        <dbReference type="EMBL" id="GAA1967354.1"/>
    </source>
</evidence>
<accession>A0ABN2RDA0</accession>
<protein>
    <recommendedName>
        <fullName evidence="3">Entry exclusion lipoprotein TrbK</fullName>
    </recommendedName>
</protein>
<name>A0ABN2RDA0_9MICO</name>
<reference evidence="1 2" key="1">
    <citation type="journal article" date="2019" name="Int. J. Syst. Evol. Microbiol.">
        <title>The Global Catalogue of Microorganisms (GCM) 10K type strain sequencing project: providing services to taxonomists for standard genome sequencing and annotation.</title>
        <authorList>
            <consortium name="The Broad Institute Genomics Platform"/>
            <consortium name="The Broad Institute Genome Sequencing Center for Infectious Disease"/>
            <person name="Wu L."/>
            <person name="Ma J."/>
        </authorList>
    </citation>
    <scope>NUCLEOTIDE SEQUENCE [LARGE SCALE GENOMIC DNA]</scope>
    <source>
        <strain evidence="1 2">JCM 13584</strain>
    </source>
</reference>
<sequence>MLKKLGAVVAIAGAVVLAGCGNPQSDADKTEIAKCQKQLEDTLTEAGSDRELTQDEIDACNDADQRAFILGED</sequence>
<dbReference type="Proteomes" id="UP001499954">
    <property type="component" value="Unassembled WGS sequence"/>
</dbReference>
<dbReference type="RefSeq" id="WP_157416809.1">
    <property type="nucleotide sequence ID" value="NZ_BAAAMK010000011.1"/>
</dbReference>
<evidence type="ECO:0008006" key="3">
    <source>
        <dbReference type="Google" id="ProtNLM"/>
    </source>
</evidence>
<dbReference type="PROSITE" id="PS51257">
    <property type="entry name" value="PROKAR_LIPOPROTEIN"/>
    <property type="match status" value="1"/>
</dbReference>
<proteinExistence type="predicted"/>
<keyword evidence="2" id="KW-1185">Reference proteome</keyword>
<organism evidence="1 2">
    <name type="scientific">Agromyces allii</name>
    <dbReference type="NCBI Taxonomy" id="393607"/>
    <lineage>
        <taxon>Bacteria</taxon>
        <taxon>Bacillati</taxon>
        <taxon>Actinomycetota</taxon>
        <taxon>Actinomycetes</taxon>
        <taxon>Micrococcales</taxon>
        <taxon>Microbacteriaceae</taxon>
        <taxon>Agromyces</taxon>
    </lineage>
</organism>
<comment type="caution">
    <text evidence="1">The sequence shown here is derived from an EMBL/GenBank/DDBJ whole genome shotgun (WGS) entry which is preliminary data.</text>
</comment>
<gene>
    <name evidence="1" type="ORF">GCM10009717_37900</name>
</gene>